<dbReference type="EMBL" id="JAULUE010002058">
    <property type="protein sequence ID" value="KAK5888125.1"/>
    <property type="molecule type" value="Genomic_DNA"/>
</dbReference>
<gene>
    <name evidence="2" type="ORF">CesoFtcFv8_016655</name>
</gene>
<dbReference type="AlphaFoldDB" id="A0AAN8BMJ3"/>
<accession>A0AAN8BMJ3</accession>
<evidence type="ECO:0000313" key="2">
    <source>
        <dbReference type="EMBL" id="KAK5888125.1"/>
    </source>
</evidence>
<dbReference type="Proteomes" id="UP001335648">
    <property type="component" value="Unassembled WGS sequence"/>
</dbReference>
<comment type="caution">
    <text evidence="2">The sequence shown here is derived from an EMBL/GenBank/DDBJ whole genome shotgun (WGS) entry which is preliminary data.</text>
</comment>
<name>A0AAN8BMJ3_9TELE</name>
<evidence type="ECO:0000313" key="3">
    <source>
        <dbReference type="Proteomes" id="UP001335648"/>
    </source>
</evidence>
<protein>
    <submittedName>
        <fullName evidence="2">Uncharacterized protein</fullName>
    </submittedName>
</protein>
<feature type="region of interest" description="Disordered" evidence="1">
    <location>
        <begin position="1"/>
        <end position="22"/>
    </location>
</feature>
<proteinExistence type="predicted"/>
<evidence type="ECO:0000256" key="1">
    <source>
        <dbReference type="SAM" id="MobiDB-lite"/>
    </source>
</evidence>
<sequence length="101" mass="11087">MGRQVDGLNFDHHLPSPSSPSSLKAVVGELCPLFISHPSSPPHITRFPPPSICVPEGEDTCDQRPVTWQQSQKALMPVARQGAGIYFPPHPPTFLFYTRGP</sequence>
<reference evidence="2 3" key="1">
    <citation type="journal article" date="2023" name="Mol. Biol. Evol.">
        <title>Genomics of Secondarily Temperate Adaptation in the Only Non-Antarctic Icefish.</title>
        <authorList>
            <person name="Rivera-Colon A.G."/>
            <person name="Rayamajhi N."/>
            <person name="Minhas B.F."/>
            <person name="Madrigal G."/>
            <person name="Bilyk K.T."/>
            <person name="Yoon V."/>
            <person name="Hune M."/>
            <person name="Gregory S."/>
            <person name="Cheng C.H.C."/>
            <person name="Catchen J.M."/>
        </authorList>
    </citation>
    <scope>NUCLEOTIDE SEQUENCE [LARGE SCALE GENOMIC DNA]</scope>
    <source>
        <strain evidence="2">JC2023a</strain>
    </source>
</reference>
<organism evidence="2 3">
    <name type="scientific">Champsocephalus esox</name>
    <name type="common">pike icefish</name>
    <dbReference type="NCBI Taxonomy" id="159716"/>
    <lineage>
        <taxon>Eukaryota</taxon>
        <taxon>Metazoa</taxon>
        <taxon>Chordata</taxon>
        <taxon>Craniata</taxon>
        <taxon>Vertebrata</taxon>
        <taxon>Euteleostomi</taxon>
        <taxon>Actinopterygii</taxon>
        <taxon>Neopterygii</taxon>
        <taxon>Teleostei</taxon>
        <taxon>Neoteleostei</taxon>
        <taxon>Acanthomorphata</taxon>
        <taxon>Eupercaria</taxon>
        <taxon>Perciformes</taxon>
        <taxon>Notothenioidei</taxon>
        <taxon>Channichthyidae</taxon>
        <taxon>Champsocephalus</taxon>
    </lineage>
</organism>
<keyword evidence="3" id="KW-1185">Reference proteome</keyword>